<evidence type="ECO:0000256" key="6">
    <source>
        <dbReference type="SAM" id="Phobius"/>
    </source>
</evidence>
<comment type="subcellular location">
    <subcellularLocation>
        <location evidence="1">Cell membrane</location>
        <topology evidence="1">Multi-pass membrane protein</topology>
    </subcellularLocation>
</comment>
<keyword evidence="4 6" id="KW-1133">Transmembrane helix</keyword>
<feature type="transmembrane region" description="Helical" evidence="6">
    <location>
        <begin position="373"/>
        <end position="393"/>
    </location>
</feature>
<feature type="transmembrane region" description="Helical" evidence="6">
    <location>
        <begin position="41"/>
        <end position="60"/>
    </location>
</feature>
<feature type="transmembrane region" description="Helical" evidence="6">
    <location>
        <begin position="90"/>
        <end position="108"/>
    </location>
</feature>
<evidence type="ECO:0000256" key="3">
    <source>
        <dbReference type="ARBA" id="ARBA00022692"/>
    </source>
</evidence>
<feature type="transmembrane region" description="Helical" evidence="6">
    <location>
        <begin position="184"/>
        <end position="206"/>
    </location>
</feature>
<dbReference type="InterPro" id="IPR050833">
    <property type="entry name" value="Poly_Biosynth_Transport"/>
</dbReference>
<keyword evidence="3 6" id="KW-0812">Transmembrane</keyword>
<evidence type="ECO:0000313" key="8">
    <source>
        <dbReference type="Proteomes" id="UP001319882"/>
    </source>
</evidence>
<keyword evidence="2" id="KW-1003">Cell membrane</keyword>
<evidence type="ECO:0000313" key="7">
    <source>
        <dbReference type="EMBL" id="MCB8889475.1"/>
    </source>
</evidence>
<gene>
    <name evidence="7" type="ORF">GEV37_10155</name>
</gene>
<name>A0ABS8DUA4_9GAMM</name>
<feature type="transmembrane region" description="Helical" evidence="6">
    <location>
        <begin position="158"/>
        <end position="178"/>
    </location>
</feature>
<reference evidence="7 8" key="1">
    <citation type="journal article" date="2021" name="Sci. Rep.">
        <title>Genome analysis of a halophilic bacterium Halomonas malpeensis YU-PRIM-29(T) reveals its exopolysaccharide and pigment producing capabilities.</title>
        <authorList>
            <person name="Athmika"/>
            <person name="Ghate S.D."/>
            <person name="Arun A.B."/>
            <person name="Rao S.S."/>
            <person name="Kumar S.T.A."/>
            <person name="Kandiyil M.K."/>
            <person name="Saptami K."/>
            <person name="Rekha P.D."/>
        </authorList>
    </citation>
    <scope>NUCLEOTIDE SEQUENCE [LARGE SCALE GENOMIC DNA]</scope>
    <source>
        <strain evidence="8">prim 29</strain>
    </source>
</reference>
<proteinExistence type="predicted"/>
<comment type="caution">
    <text evidence="7">The sequence shown here is derived from an EMBL/GenBank/DDBJ whole genome shotgun (WGS) entry which is preliminary data.</text>
</comment>
<dbReference type="PANTHER" id="PTHR30250">
    <property type="entry name" value="PST FAMILY PREDICTED COLANIC ACID TRANSPORTER"/>
    <property type="match status" value="1"/>
</dbReference>
<dbReference type="RefSeq" id="WP_227390152.1">
    <property type="nucleotide sequence ID" value="NZ_JBHSCJ010000002.1"/>
</dbReference>
<evidence type="ECO:0000256" key="4">
    <source>
        <dbReference type="ARBA" id="ARBA00022989"/>
    </source>
</evidence>
<protein>
    <submittedName>
        <fullName evidence="7">Polysaccharide biosynthesis C-terminal domain-containing protein</fullName>
    </submittedName>
</protein>
<dbReference type="EMBL" id="WHVL01000004">
    <property type="protein sequence ID" value="MCB8889475.1"/>
    <property type="molecule type" value="Genomic_DNA"/>
</dbReference>
<keyword evidence="8" id="KW-1185">Reference proteome</keyword>
<feature type="transmembrane region" description="Helical" evidence="6">
    <location>
        <begin position="312"/>
        <end position="331"/>
    </location>
</feature>
<evidence type="ECO:0000256" key="1">
    <source>
        <dbReference type="ARBA" id="ARBA00004651"/>
    </source>
</evidence>
<feature type="transmembrane region" description="Helical" evidence="6">
    <location>
        <begin position="234"/>
        <end position="255"/>
    </location>
</feature>
<feature type="transmembrane region" description="Helical" evidence="6">
    <location>
        <begin position="261"/>
        <end position="281"/>
    </location>
</feature>
<organism evidence="7 8">
    <name type="scientific">Vreelandella malpeensis</name>
    <dbReference type="NCBI Taxonomy" id="1172368"/>
    <lineage>
        <taxon>Bacteria</taxon>
        <taxon>Pseudomonadati</taxon>
        <taxon>Pseudomonadota</taxon>
        <taxon>Gammaproteobacteria</taxon>
        <taxon>Oceanospirillales</taxon>
        <taxon>Halomonadaceae</taxon>
        <taxon>Vreelandella</taxon>
    </lineage>
</organism>
<sequence>MWLSFLFKSQLISTFAARGMAAGGTFLLSYVLATLVDVREFGAFMLCLSIMIGVQVFTSLGTDRATLKYMGVATSNASGSEVKWIYQRGLLVNILASLAAAVALWWWAAEISAMLFTDVTQGTQAIRVTALLSPLYSVIYLCNFILKGWGRANVSCLFEIGSISIVLSALIVGATLLGEVALNATHLMTMLGGLLVVYLLIGLWAVMRVYGASRLDTGGEVTFVRGFYRSLPDFLLVGIIFYYVQWGASIVLGFFHDEDQVAVFSLGLRLAMIIGFILTVYDSILGPRFSRLHHEGNHAALSALAKRSTLQMSFFSAIPAIVFLGWPQWVLSFFKGAYTDAAGVLQLLVVAQVINVFTGSVILLLLMVDKQRVARNILVLSVVIGGILSLILIPPYGAVGAALSLLACLALQNLLAVYVVKRDLGFFMMDWLGAIRRH</sequence>
<feature type="transmembrane region" description="Helical" evidence="6">
    <location>
        <begin position="399"/>
        <end position="420"/>
    </location>
</feature>
<dbReference type="PANTHER" id="PTHR30250:SF11">
    <property type="entry name" value="O-ANTIGEN TRANSPORTER-RELATED"/>
    <property type="match status" value="1"/>
</dbReference>
<evidence type="ECO:0000256" key="5">
    <source>
        <dbReference type="ARBA" id="ARBA00023136"/>
    </source>
</evidence>
<feature type="transmembrane region" description="Helical" evidence="6">
    <location>
        <begin position="128"/>
        <end position="146"/>
    </location>
</feature>
<feature type="transmembrane region" description="Helical" evidence="6">
    <location>
        <begin position="343"/>
        <end position="366"/>
    </location>
</feature>
<dbReference type="Proteomes" id="UP001319882">
    <property type="component" value="Unassembled WGS sequence"/>
</dbReference>
<keyword evidence="5 6" id="KW-0472">Membrane</keyword>
<accession>A0ABS8DUA4</accession>
<feature type="transmembrane region" description="Helical" evidence="6">
    <location>
        <begin position="12"/>
        <end position="35"/>
    </location>
</feature>
<evidence type="ECO:0000256" key="2">
    <source>
        <dbReference type="ARBA" id="ARBA00022475"/>
    </source>
</evidence>